<feature type="transmembrane region" description="Helical" evidence="6">
    <location>
        <begin position="70"/>
        <end position="89"/>
    </location>
</feature>
<feature type="transmembrane region" description="Helical" evidence="6">
    <location>
        <begin position="95"/>
        <end position="116"/>
    </location>
</feature>
<accession>A0A1Z3NA60</accession>
<feature type="transmembrane region" description="Helical" evidence="6">
    <location>
        <begin position="291"/>
        <end position="310"/>
    </location>
</feature>
<evidence type="ECO:0000256" key="1">
    <source>
        <dbReference type="ARBA" id="ARBA00004651"/>
    </source>
</evidence>
<feature type="transmembrane region" description="Helical" evidence="6">
    <location>
        <begin position="201"/>
        <end position="224"/>
    </location>
</feature>
<evidence type="ECO:0000256" key="4">
    <source>
        <dbReference type="ARBA" id="ARBA00022989"/>
    </source>
</evidence>
<keyword evidence="4 6" id="KW-1133">Transmembrane helix</keyword>
<dbReference type="RefSeq" id="WP_232468649.1">
    <property type="nucleotide sequence ID" value="NZ_CP020946.1"/>
</dbReference>
<evidence type="ECO:0000256" key="3">
    <source>
        <dbReference type="ARBA" id="ARBA00022692"/>
    </source>
</evidence>
<dbReference type="Pfam" id="PF07690">
    <property type="entry name" value="MFS_1"/>
    <property type="match status" value="1"/>
</dbReference>
<dbReference type="CDD" id="cd17324">
    <property type="entry name" value="MFS_NepI_like"/>
    <property type="match status" value="1"/>
</dbReference>
<dbReference type="InterPro" id="IPR011701">
    <property type="entry name" value="MFS"/>
</dbReference>
<feature type="transmembrane region" description="Helical" evidence="6">
    <location>
        <begin position="158"/>
        <end position="180"/>
    </location>
</feature>
<evidence type="ECO:0000313" key="8">
    <source>
        <dbReference type="EMBL" id="ASD64360.1"/>
    </source>
</evidence>
<reference evidence="8 9" key="1">
    <citation type="submission" date="2017-04" db="EMBL/GenBank/DDBJ databases">
        <title>Whole genome sequence of Bdellovibrio bacteriovorus strain SSB218315.</title>
        <authorList>
            <person name="Oyedara O."/>
            <person name="Rodriguez-Perez M.A."/>
        </authorList>
    </citation>
    <scope>NUCLEOTIDE SEQUENCE [LARGE SCALE GENOMIC DNA]</scope>
    <source>
        <strain evidence="8 9">SSB218315</strain>
    </source>
</reference>
<feature type="transmembrane region" description="Helical" evidence="6">
    <location>
        <begin position="38"/>
        <end position="58"/>
    </location>
</feature>
<dbReference type="GO" id="GO:0022857">
    <property type="term" value="F:transmembrane transporter activity"/>
    <property type="evidence" value="ECO:0007669"/>
    <property type="project" value="InterPro"/>
</dbReference>
<dbReference type="AlphaFoldDB" id="A0A1Z3NA60"/>
<keyword evidence="5 6" id="KW-0472">Membrane</keyword>
<dbReference type="SUPFAM" id="SSF103473">
    <property type="entry name" value="MFS general substrate transporter"/>
    <property type="match status" value="1"/>
</dbReference>
<dbReference type="EMBL" id="CP020946">
    <property type="protein sequence ID" value="ASD64360.1"/>
    <property type="molecule type" value="Genomic_DNA"/>
</dbReference>
<name>A0A1Z3NA60_BDEBC</name>
<dbReference type="PANTHER" id="PTHR43124:SF8">
    <property type="entry name" value="INNER MEMBRANE TRANSPORT PROTEIN YDHP"/>
    <property type="match status" value="1"/>
</dbReference>
<comment type="subcellular location">
    <subcellularLocation>
        <location evidence="1">Cell membrane</location>
        <topology evidence="1">Multi-pass membrane protein</topology>
    </subcellularLocation>
</comment>
<dbReference type="InterPro" id="IPR050189">
    <property type="entry name" value="MFS_Efflux_Transporters"/>
</dbReference>
<feature type="transmembrane region" description="Helical" evidence="6">
    <location>
        <begin position="230"/>
        <end position="255"/>
    </location>
</feature>
<organism evidence="8 9">
    <name type="scientific">Bdellovibrio bacteriovorus</name>
    <dbReference type="NCBI Taxonomy" id="959"/>
    <lineage>
        <taxon>Bacteria</taxon>
        <taxon>Pseudomonadati</taxon>
        <taxon>Bdellovibrionota</taxon>
        <taxon>Bdellovibrionia</taxon>
        <taxon>Bdellovibrionales</taxon>
        <taxon>Pseudobdellovibrionaceae</taxon>
        <taxon>Bdellovibrio</taxon>
    </lineage>
</organism>
<dbReference type="Gene3D" id="1.20.1250.20">
    <property type="entry name" value="MFS general substrate transporter like domains"/>
    <property type="match status" value="2"/>
</dbReference>
<dbReference type="GO" id="GO:0005886">
    <property type="term" value="C:plasma membrane"/>
    <property type="evidence" value="ECO:0007669"/>
    <property type="project" value="UniProtKB-SubCell"/>
</dbReference>
<keyword evidence="2" id="KW-1003">Cell membrane</keyword>
<gene>
    <name evidence="8" type="ORF">B9G79_12680</name>
</gene>
<protein>
    <submittedName>
        <fullName evidence="8">MFS transporter</fullName>
    </submittedName>
</protein>
<feature type="transmembrane region" description="Helical" evidence="6">
    <location>
        <begin position="267"/>
        <end position="285"/>
    </location>
</feature>
<dbReference type="InterPro" id="IPR036259">
    <property type="entry name" value="MFS_trans_sf"/>
</dbReference>
<evidence type="ECO:0000256" key="5">
    <source>
        <dbReference type="ARBA" id="ARBA00023136"/>
    </source>
</evidence>
<evidence type="ECO:0000259" key="7">
    <source>
        <dbReference type="PROSITE" id="PS50850"/>
    </source>
</evidence>
<sequence>MPLAIYALMIGAFGIGTTEFVIMGLLPQMAKDLGVSLSSAGLLVSGYALGVAIGAPVLSLLSAKWPKKRALVILMAIFTLGNLICALAPSYSILMIARVLTSFAHGTFFGIGSVLATSLVKPNQRATAIALMFTGLTLANVLGVPFGTWLGQNYGWHATFWAVTAVGPLAMAALIFFVPAQKETGDAAGMGKEISVVMKPQVLLSLLLTVFGFAGVFAVFTYIAPILTDVSGFAVASVSPILLLFGAGLVVGNIVGGKWADKHLNRTLVGTLLLLSLVLFGFTFLMGYKLAALALVTLLGFAGFATVPPLQMRALEHAAEAPTLVSALNIAAFNLGNALGAWAGGVSIDNGNLITTAWTALGISLLATLVAYISGKASAGSVVVKADRSLLGH</sequence>
<evidence type="ECO:0000256" key="6">
    <source>
        <dbReference type="SAM" id="Phobius"/>
    </source>
</evidence>
<feature type="transmembrane region" description="Helical" evidence="6">
    <location>
        <begin position="128"/>
        <end position="146"/>
    </location>
</feature>
<dbReference type="PANTHER" id="PTHR43124">
    <property type="entry name" value="PURINE EFFLUX PUMP PBUE"/>
    <property type="match status" value="1"/>
</dbReference>
<feature type="transmembrane region" description="Helical" evidence="6">
    <location>
        <begin position="322"/>
        <end position="343"/>
    </location>
</feature>
<proteinExistence type="predicted"/>
<feature type="transmembrane region" description="Helical" evidence="6">
    <location>
        <begin position="5"/>
        <end position="26"/>
    </location>
</feature>
<evidence type="ECO:0000313" key="9">
    <source>
        <dbReference type="Proteomes" id="UP000197003"/>
    </source>
</evidence>
<feature type="domain" description="Major facilitator superfamily (MFS) profile" evidence="7">
    <location>
        <begin position="4"/>
        <end position="379"/>
    </location>
</feature>
<keyword evidence="3 6" id="KW-0812">Transmembrane</keyword>
<dbReference type="Proteomes" id="UP000197003">
    <property type="component" value="Chromosome"/>
</dbReference>
<dbReference type="InterPro" id="IPR020846">
    <property type="entry name" value="MFS_dom"/>
</dbReference>
<feature type="transmembrane region" description="Helical" evidence="6">
    <location>
        <begin position="355"/>
        <end position="375"/>
    </location>
</feature>
<evidence type="ECO:0000256" key="2">
    <source>
        <dbReference type="ARBA" id="ARBA00022475"/>
    </source>
</evidence>
<dbReference type="PROSITE" id="PS50850">
    <property type="entry name" value="MFS"/>
    <property type="match status" value="1"/>
</dbReference>